<keyword evidence="1" id="KW-0175">Coiled coil</keyword>
<dbReference type="Proteomes" id="UP000590738">
    <property type="component" value="Unassembled WGS sequence"/>
</dbReference>
<dbReference type="RefSeq" id="WP_029885592.1">
    <property type="nucleotide sequence ID" value="NZ_JACGCZ010000049.1"/>
</dbReference>
<sequence length="1071" mass="112467">MADQQIQGMLVQIEATTAQLRRELASADQLVSKTSQTIDRNLATVDSAFERAGAAAQGAGTLMRGAFAAVAGAGLIGGIIKQVDAYGQMSDRMKAATGSAADYQAVQEHLMQTAQETYRPLAEAQELYIRTADVMRSLGFNTEQTLDITDSFSFLLVTNAASADKASSALDAYSKALATGKVDADGWISIQTAMPTIVDAIARATGKSTDEVRKLGSEGKLALDDINIGLLKSVEINRKAAADMSTSVQDALNNISNAIGNFLGKMEEQTGAVGGLSKVIVTLGEHFDLVATAIGGVGVAALTSYTAKTYMAVKAAVAQRVAEFRNAQAALSGAEAQRIYAQAQVRQAEASVAAATGLNRLSLVQTQLLPKQAALTASTEALAIAQANLTRAATGGLLTALGGPMGLAILAGTAAASFLLLRDNSDSLEKKLGDLSDPLDKLVERFNKLNRATQAVALRELQDKIDDLQSQLGQTSGAIADKFENDLRGLGAAGVDGFIAGLAPMPEEARKALEIVRTAANDFSKGAVVDWKAVADQVRGIPGVTEAMAQAIETGQVRASELSAALANLRSKFSELTSETDRNTVSTQENNAAKAGMSTAGQTYLETLQKQLAGLQDNGDATKIVNRYLAEHADLTETDRQAILSAASAIEAQKKANQGAKQQTKDATTAQTKLNQQLKEAETAYQQLKKAFDPVGAASDEFQKQTKNLDLLLAQKKITTGEYGKALGALAEQFNNAVQASTGLSRAMKYQADLERQLALAQQQGDAAAAAVGMGDKRAGRAQSRLALEQENNSKILALRDELATASTEKQRQELEKQIALRQEYGAKLVQVQEDTFVKIDAAQSDWTNGASAALENYLDSAADVAGQTQELFSNAFGNLEDGITQFVKTGKFQFKDFADSVIEDLIRIQVRQAAAGFLSSAFGFLGGGTQALGQGTMTGFSEVIPNAKGGVYDSPSLSAYSGGVYDSPQMFAFAKGAGVFAEAGPEAILPLHRGPDGSLGVMAAGAGGETGSPSITFGGITQHIQVGGQADAATLADVRRAAEQGARDGYDLMLRDFKTNGAGRQMLRRT</sequence>
<dbReference type="Pfam" id="PF09718">
    <property type="entry name" value="Tape_meas_lam_C"/>
    <property type="match status" value="1"/>
</dbReference>
<accession>A0A7W2LQB2</accession>
<feature type="coiled-coil region" evidence="1">
    <location>
        <begin position="451"/>
        <end position="478"/>
    </location>
</feature>
<dbReference type="GO" id="GO:0016020">
    <property type="term" value="C:membrane"/>
    <property type="evidence" value="ECO:0007669"/>
    <property type="project" value="TreeGrafter"/>
</dbReference>
<dbReference type="Pfam" id="PF20155">
    <property type="entry name" value="TMP_3"/>
    <property type="match status" value="1"/>
</dbReference>
<dbReference type="PANTHER" id="PTHR15048:SF0">
    <property type="entry name" value="STARCH-BINDING DOMAIN-CONTAINING PROTEIN 1"/>
    <property type="match status" value="1"/>
</dbReference>
<organism evidence="4 5">
    <name type="scientific">Pseudomonas juntendi</name>
    <dbReference type="NCBI Taxonomy" id="2666183"/>
    <lineage>
        <taxon>Bacteria</taxon>
        <taxon>Pseudomonadati</taxon>
        <taxon>Pseudomonadota</taxon>
        <taxon>Gammaproteobacteria</taxon>
        <taxon>Pseudomonadales</taxon>
        <taxon>Pseudomonadaceae</taxon>
        <taxon>Pseudomonas</taxon>
    </lineage>
</organism>
<dbReference type="InterPro" id="IPR006431">
    <property type="entry name" value="Phage_tape_meas_C"/>
</dbReference>
<name>A0A7W2LQB2_9PSED</name>
<reference evidence="4 5" key="1">
    <citation type="submission" date="2020-07" db="EMBL/GenBank/DDBJ databases">
        <title>Diversity of carbapenemase encoding genes among Pseudomonas putida group clinical isolates in a tertiary Brazilian hospital.</title>
        <authorList>
            <person name="Alberto-Lei F."/>
            <person name="Nodari C.S."/>
            <person name="Streling A.P."/>
            <person name="Paulino J.T."/>
            <person name="Bessa-Neto F.O."/>
            <person name="Cayo R."/>
            <person name="Gales A.C."/>
        </authorList>
    </citation>
    <scope>NUCLEOTIDE SEQUENCE [LARGE SCALE GENOMIC DNA]</scope>
    <source>
        <strain evidence="4 5">12273</strain>
    </source>
</reference>
<evidence type="ECO:0000259" key="2">
    <source>
        <dbReference type="Pfam" id="PF09718"/>
    </source>
</evidence>
<feature type="domain" description="Bacteriophage tail tape measure C-terminal" evidence="2">
    <location>
        <begin position="846"/>
        <end position="919"/>
    </location>
</feature>
<protein>
    <submittedName>
        <fullName evidence="4">Phage tail tape measure protein</fullName>
    </submittedName>
</protein>
<dbReference type="NCBIfam" id="TIGR02675">
    <property type="entry name" value="tape_meas_nterm"/>
    <property type="match status" value="1"/>
</dbReference>
<dbReference type="EMBL" id="JACGCZ010000049">
    <property type="protein sequence ID" value="MBA6145087.1"/>
    <property type="molecule type" value="Genomic_DNA"/>
</dbReference>
<feature type="domain" description="Tape measure protein N-terminal" evidence="3">
    <location>
        <begin position="78"/>
        <end position="267"/>
    </location>
</feature>
<evidence type="ECO:0000313" key="4">
    <source>
        <dbReference type="EMBL" id="MBA6145087.1"/>
    </source>
</evidence>
<dbReference type="PANTHER" id="PTHR15048">
    <property type="entry name" value="STARCH-BINDING DOMAIN-CONTAINING PROTEIN 1"/>
    <property type="match status" value="1"/>
</dbReference>
<dbReference type="AlphaFoldDB" id="A0A7W2LQB2"/>
<evidence type="ECO:0000256" key="1">
    <source>
        <dbReference type="SAM" id="Coils"/>
    </source>
</evidence>
<dbReference type="NCBIfam" id="TIGR01541">
    <property type="entry name" value="tape_meas_lam_C"/>
    <property type="match status" value="1"/>
</dbReference>
<proteinExistence type="predicted"/>
<evidence type="ECO:0000313" key="5">
    <source>
        <dbReference type="Proteomes" id="UP000590738"/>
    </source>
</evidence>
<evidence type="ECO:0000259" key="3">
    <source>
        <dbReference type="Pfam" id="PF20155"/>
    </source>
</evidence>
<gene>
    <name evidence="4" type="ORF">H4B97_21905</name>
</gene>
<dbReference type="InterPro" id="IPR013491">
    <property type="entry name" value="Tape_meas_N"/>
</dbReference>
<comment type="caution">
    <text evidence="4">The sequence shown here is derived from an EMBL/GenBank/DDBJ whole genome shotgun (WGS) entry which is preliminary data.</text>
</comment>